<evidence type="ECO:0000313" key="1">
    <source>
        <dbReference type="EMBL" id="KAI5657540.1"/>
    </source>
</evidence>
<keyword evidence="2" id="KW-1185">Reference proteome</keyword>
<organism evidence="1 2">
    <name type="scientific">Catharanthus roseus</name>
    <name type="common">Madagascar periwinkle</name>
    <name type="synonym">Vinca rosea</name>
    <dbReference type="NCBI Taxonomy" id="4058"/>
    <lineage>
        <taxon>Eukaryota</taxon>
        <taxon>Viridiplantae</taxon>
        <taxon>Streptophyta</taxon>
        <taxon>Embryophyta</taxon>
        <taxon>Tracheophyta</taxon>
        <taxon>Spermatophyta</taxon>
        <taxon>Magnoliopsida</taxon>
        <taxon>eudicotyledons</taxon>
        <taxon>Gunneridae</taxon>
        <taxon>Pentapetalae</taxon>
        <taxon>asterids</taxon>
        <taxon>lamiids</taxon>
        <taxon>Gentianales</taxon>
        <taxon>Apocynaceae</taxon>
        <taxon>Rauvolfioideae</taxon>
        <taxon>Vinceae</taxon>
        <taxon>Catharanthinae</taxon>
        <taxon>Catharanthus</taxon>
    </lineage>
</organism>
<name>A0ACC0AAY2_CATRO</name>
<comment type="caution">
    <text evidence="1">The sequence shown here is derived from an EMBL/GenBank/DDBJ whole genome shotgun (WGS) entry which is preliminary data.</text>
</comment>
<accession>A0ACC0AAY2</accession>
<sequence>MGNSCATLLKSHYTSPAAAEQKKAVVQVVKMDGKILEFAATILVKDLLVRFPGLGVGLSKETPAECLPWSYELKLGNIYFLFPLLKSSPEEIFPGPVVVGRELEPSNHVIKTIKLVITKKQLQELIMSKNVSEIKNAAAANSSDDYISTGKGWKPGLESIPEEGKEFGFEQNKKGISIRRVGQFFQIRALLRSKKPTPHCIIVEIPGTSRVRASIQYERLPTLCFFCGRIGHIFPQCDVPKNSPSRSRLSQGNYPYLDIPRVTDKSQPKISFHMKLNSSLAEGPLSATGGSSKITPITNHTFSIQNANGRSNMDASISNDEKSPQAGHSINLRSISEKLEHSAAPHTIHGLTGPTSNQRLTQNTESQKDK</sequence>
<protein>
    <submittedName>
        <fullName evidence="1">Uncharacterized protein</fullName>
    </submittedName>
</protein>
<reference evidence="2" key="1">
    <citation type="journal article" date="2023" name="Nat. Plants">
        <title>Single-cell RNA sequencing provides a high-resolution roadmap for understanding the multicellular compartmentation of specialized metabolism.</title>
        <authorList>
            <person name="Sun S."/>
            <person name="Shen X."/>
            <person name="Li Y."/>
            <person name="Li Y."/>
            <person name="Wang S."/>
            <person name="Li R."/>
            <person name="Zhang H."/>
            <person name="Shen G."/>
            <person name="Guo B."/>
            <person name="Wei J."/>
            <person name="Xu J."/>
            <person name="St-Pierre B."/>
            <person name="Chen S."/>
            <person name="Sun C."/>
        </authorList>
    </citation>
    <scope>NUCLEOTIDE SEQUENCE [LARGE SCALE GENOMIC DNA]</scope>
</reference>
<evidence type="ECO:0000313" key="2">
    <source>
        <dbReference type="Proteomes" id="UP001060085"/>
    </source>
</evidence>
<dbReference type="Proteomes" id="UP001060085">
    <property type="component" value="Linkage Group LG06"/>
</dbReference>
<proteinExistence type="predicted"/>
<gene>
    <name evidence="1" type="ORF">M9H77_26333</name>
</gene>
<dbReference type="EMBL" id="CM044706">
    <property type="protein sequence ID" value="KAI5657540.1"/>
    <property type="molecule type" value="Genomic_DNA"/>
</dbReference>